<organism evidence="2 3">
    <name type="scientific">Bifidobacterium cebidarum</name>
    <dbReference type="NCBI Taxonomy" id="2650773"/>
    <lineage>
        <taxon>Bacteria</taxon>
        <taxon>Bacillati</taxon>
        <taxon>Actinomycetota</taxon>
        <taxon>Actinomycetes</taxon>
        <taxon>Bifidobacteriales</taxon>
        <taxon>Bifidobacteriaceae</taxon>
        <taxon>Bifidobacterium</taxon>
    </lineage>
</organism>
<name>A0A6I1GK24_9BIFI</name>
<keyword evidence="1" id="KW-0812">Transmembrane</keyword>
<reference evidence="2 3" key="1">
    <citation type="submission" date="2019-09" db="EMBL/GenBank/DDBJ databases">
        <title>Characterization of the phylogenetic diversity of two novel species belonging to the genus Bifidobacterium: Bifidobacterium cebidarum sp. nov. and Bifidobacterium leontopitheci sp. nov.</title>
        <authorList>
            <person name="Lugli G.A."/>
            <person name="Duranti S."/>
            <person name="Milani C."/>
            <person name="Turroni F."/>
            <person name="Ventura M."/>
        </authorList>
    </citation>
    <scope>NUCLEOTIDE SEQUENCE [LARGE SCALE GENOMIC DNA]</scope>
    <source>
        <strain evidence="2 3">LMG 31469</strain>
    </source>
</reference>
<accession>A0A6I1GK24</accession>
<keyword evidence="1" id="KW-1133">Transmembrane helix</keyword>
<comment type="caution">
    <text evidence="2">The sequence shown here is derived from an EMBL/GenBank/DDBJ whole genome shotgun (WGS) entry which is preliminary data.</text>
</comment>
<proteinExistence type="predicted"/>
<evidence type="ECO:0000256" key="1">
    <source>
        <dbReference type="SAM" id="Phobius"/>
    </source>
</evidence>
<protein>
    <submittedName>
        <fullName evidence="2">Uncharacterized protein</fullName>
    </submittedName>
</protein>
<dbReference type="EMBL" id="WBVS01000004">
    <property type="protein sequence ID" value="KAB7788248.1"/>
    <property type="molecule type" value="Genomic_DNA"/>
</dbReference>
<evidence type="ECO:0000313" key="3">
    <source>
        <dbReference type="Proteomes" id="UP000468413"/>
    </source>
</evidence>
<evidence type="ECO:0000313" key="2">
    <source>
        <dbReference type="EMBL" id="KAB7788248.1"/>
    </source>
</evidence>
<dbReference type="Proteomes" id="UP000468413">
    <property type="component" value="Unassembled WGS sequence"/>
</dbReference>
<sequence>MTCDARNTVCEMTVIAPSMRKGSCMMNEQDKQGYRWGAVIAGVAVLVVVVWCVFAKWWMNRPADTSHVQYSYSASSKFDKAQLDAAGRTVTQSFSGFSGCTLNKVSYDEATANRMLEWGYDTEDHNRMFVATVYFTCDGSDPSLSKGAQSMSWYLRLNDDGKTWTEIDYGNG</sequence>
<gene>
    <name evidence="2" type="ORF">F7D08_0989</name>
</gene>
<dbReference type="AlphaFoldDB" id="A0A6I1GK24"/>
<feature type="transmembrane region" description="Helical" evidence="1">
    <location>
        <begin position="36"/>
        <end position="59"/>
    </location>
</feature>
<keyword evidence="3" id="KW-1185">Reference proteome</keyword>
<keyword evidence="1" id="KW-0472">Membrane</keyword>